<name>A0A0C2TEL6_AMAMK</name>
<dbReference type="EMBL" id="KN818243">
    <property type="protein sequence ID" value="KIL65284.1"/>
    <property type="molecule type" value="Genomic_DNA"/>
</dbReference>
<evidence type="ECO:0000313" key="1">
    <source>
        <dbReference type="EMBL" id="KIL65284.1"/>
    </source>
</evidence>
<accession>A0A0C2TEL6</accession>
<dbReference type="HOGENOM" id="CLU_2454232_0_0_1"/>
<sequence length="89" mass="9801">MVLLNVVSISDPIDQGVIRSWKGIPVQMCCSNDLYFILGWFREGDGNYTGRAVCQLPEDLDVVKAVYGIGSSMFALLCKNGCLLLLRSN</sequence>
<dbReference type="Proteomes" id="UP000054549">
    <property type="component" value="Unassembled WGS sequence"/>
</dbReference>
<gene>
    <name evidence="1" type="ORF">M378DRAFT_162224</name>
</gene>
<keyword evidence="2" id="KW-1185">Reference proteome</keyword>
<protein>
    <submittedName>
        <fullName evidence="1">Uncharacterized protein</fullName>
    </submittedName>
</protein>
<reference evidence="1 2" key="1">
    <citation type="submission" date="2014-04" db="EMBL/GenBank/DDBJ databases">
        <title>Evolutionary Origins and Diversification of the Mycorrhizal Mutualists.</title>
        <authorList>
            <consortium name="DOE Joint Genome Institute"/>
            <consortium name="Mycorrhizal Genomics Consortium"/>
            <person name="Kohler A."/>
            <person name="Kuo A."/>
            <person name="Nagy L.G."/>
            <person name="Floudas D."/>
            <person name="Copeland A."/>
            <person name="Barry K.W."/>
            <person name="Cichocki N."/>
            <person name="Veneault-Fourrey C."/>
            <person name="LaButti K."/>
            <person name="Lindquist E.A."/>
            <person name="Lipzen A."/>
            <person name="Lundell T."/>
            <person name="Morin E."/>
            <person name="Murat C."/>
            <person name="Riley R."/>
            <person name="Ohm R."/>
            <person name="Sun H."/>
            <person name="Tunlid A."/>
            <person name="Henrissat B."/>
            <person name="Grigoriev I.V."/>
            <person name="Hibbett D.S."/>
            <person name="Martin F."/>
        </authorList>
    </citation>
    <scope>NUCLEOTIDE SEQUENCE [LARGE SCALE GENOMIC DNA]</scope>
    <source>
        <strain evidence="1 2">Koide BX008</strain>
    </source>
</reference>
<evidence type="ECO:0000313" key="2">
    <source>
        <dbReference type="Proteomes" id="UP000054549"/>
    </source>
</evidence>
<organism evidence="1 2">
    <name type="scientific">Amanita muscaria (strain Koide BX008)</name>
    <dbReference type="NCBI Taxonomy" id="946122"/>
    <lineage>
        <taxon>Eukaryota</taxon>
        <taxon>Fungi</taxon>
        <taxon>Dikarya</taxon>
        <taxon>Basidiomycota</taxon>
        <taxon>Agaricomycotina</taxon>
        <taxon>Agaricomycetes</taxon>
        <taxon>Agaricomycetidae</taxon>
        <taxon>Agaricales</taxon>
        <taxon>Pluteineae</taxon>
        <taxon>Amanitaceae</taxon>
        <taxon>Amanita</taxon>
    </lineage>
</organism>
<dbReference type="AlphaFoldDB" id="A0A0C2TEL6"/>
<dbReference type="InParanoid" id="A0A0C2TEL6"/>
<proteinExistence type="predicted"/>